<evidence type="ECO:0000259" key="4">
    <source>
        <dbReference type="SMART" id="SM00382"/>
    </source>
</evidence>
<evidence type="ECO:0000313" key="6">
    <source>
        <dbReference type="Proteomes" id="UP000574369"/>
    </source>
</evidence>
<dbReference type="SMART" id="SM00382">
    <property type="entry name" value="AAA"/>
    <property type="match status" value="1"/>
</dbReference>
<dbReference type="Gene3D" id="3.30.230.10">
    <property type="match status" value="1"/>
</dbReference>
<sequence>MSLSVTHSRSLTGLTAAAVDVEVHLANGLPSFTLVGLADTEVKESRERVRAALHSSGLEFPSNKRITVNLSPADLPKEGARFDLPIALGLLAASGQVDAQRLPGMECAGELALSGELRPVRGALAMALALRASGLARELLLPRGSAAEAALMQGLIVREAVHLLEIVQALQPHSDTTLTRVLVTPPLPSMEARDLRDVKGQAGPKRALEVAAAGGLGLLLVGPPGTGKSMLAQRLPGLLPPMEEAEALESAAVLSINGQFRPELWAQRPYRSPHHSASAAALIGGGSPPRPGEITLAHHGVLFLDELPEFQRHALEALREPLETGRIHIARSCHQAEFPAQFQLIAAMNPCPCGHLGHPTKECRCTAEQIDRYQGRISGPLLDRIDLMVEVPMLAPQVLAGAAEGEASREVAARVAAARAVALLRQGCINAQLPSGQLDQHLHLTPEAEALLHKAAARLAWSGRSYHRVLRMARTVADLAGSAEIQPAHVSEAIQWRRALPGRE</sequence>
<keyword evidence="3" id="KW-0067">ATP-binding</keyword>
<evidence type="ECO:0000256" key="3">
    <source>
        <dbReference type="ARBA" id="ARBA00022840"/>
    </source>
</evidence>
<dbReference type="Proteomes" id="UP000574369">
    <property type="component" value="Unassembled WGS sequence"/>
</dbReference>
<dbReference type="Pfam" id="PF01078">
    <property type="entry name" value="Mg_chelatase"/>
    <property type="match status" value="1"/>
</dbReference>
<proteinExistence type="inferred from homology"/>
<protein>
    <submittedName>
        <fullName evidence="5">Magnesium chelatase family protein</fullName>
    </submittedName>
</protein>
<dbReference type="InterPro" id="IPR003593">
    <property type="entry name" value="AAA+_ATPase"/>
</dbReference>
<dbReference type="PANTHER" id="PTHR32039">
    <property type="entry name" value="MAGNESIUM-CHELATASE SUBUNIT CHLI"/>
    <property type="match status" value="1"/>
</dbReference>
<dbReference type="PRINTS" id="PR01657">
    <property type="entry name" value="MCMFAMILY"/>
</dbReference>
<dbReference type="Pfam" id="PF13335">
    <property type="entry name" value="Mg_chelatase_C"/>
    <property type="match status" value="1"/>
</dbReference>
<reference evidence="5 6" key="1">
    <citation type="submission" date="2020-08" db="EMBL/GenBank/DDBJ databases">
        <title>Genomic Encyclopedia of Type Strains, Phase III (KMG-III): the genomes of soil and plant-associated and newly described type strains.</title>
        <authorList>
            <person name="Whitman W."/>
        </authorList>
    </citation>
    <scope>NUCLEOTIDE SEQUENCE [LARGE SCALE GENOMIC DNA]</scope>
    <source>
        <strain evidence="5 6">CECT 7247</strain>
    </source>
</reference>
<comment type="caution">
    <text evidence="5">The sequence shown here is derived from an EMBL/GenBank/DDBJ whole genome shotgun (WGS) entry which is preliminary data.</text>
</comment>
<dbReference type="NCBIfam" id="TIGR00368">
    <property type="entry name" value="YifB family Mg chelatase-like AAA ATPase"/>
    <property type="match status" value="1"/>
</dbReference>
<dbReference type="InterPro" id="IPR045006">
    <property type="entry name" value="CHLI-like"/>
</dbReference>
<evidence type="ECO:0000256" key="1">
    <source>
        <dbReference type="ARBA" id="ARBA00006354"/>
    </source>
</evidence>
<keyword evidence="6" id="KW-1185">Reference proteome</keyword>
<dbReference type="InterPro" id="IPR025158">
    <property type="entry name" value="Mg_chelat-rel_C"/>
</dbReference>
<gene>
    <name evidence="5" type="ORF">FHS28_002134</name>
</gene>
<dbReference type="SUPFAM" id="SSF52540">
    <property type="entry name" value="P-loop containing nucleoside triphosphate hydrolases"/>
    <property type="match status" value="1"/>
</dbReference>
<dbReference type="Pfam" id="PF13541">
    <property type="entry name" value="ChlI"/>
    <property type="match status" value="1"/>
</dbReference>
<dbReference type="RefSeq" id="WP_088452849.1">
    <property type="nucleotide sequence ID" value="NZ_JACHXO010000003.1"/>
</dbReference>
<feature type="domain" description="AAA+ ATPase" evidence="4">
    <location>
        <begin position="214"/>
        <end position="376"/>
    </location>
</feature>
<dbReference type="InterPro" id="IPR027417">
    <property type="entry name" value="P-loop_NTPase"/>
</dbReference>
<comment type="similarity">
    <text evidence="1">Belongs to the Mg-chelatase subunits D/I family. ComM subfamily.</text>
</comment>
<dbReference type="InterPro" id="IPR004482">
    <property type="entry name" value="Mg_chelat-rel"/>
</dbReference>
<dbReference type="SUPFAM" id="SSF54211">
    <property type="entry name" value="Ribosomal protein S5 domain 2-like"/>
    <property type="match status" value="1"/>
</dbReference>
<dbReference type="InterPro" id="IPR014721">
    <property type="entry name" value="Ribsml_uS5_D2-typ_fold_subgr"/>
</dbReference>
<evidence type="ECO:0000256" key="2">
    <source>
        <dbReference type="ARBA" id="ARBA00022741"/>
    </source>
</evidence>
<evidence type="ECO:0000313" key="5">
    <source>
        <dbReference type="EMBL" id="MBB3194738.1"/>
    </source>
</evidence>
<dbReference type="InterPro" id="IPR001208">
    <property type="entry name" value="MCM_dom"/>
</dbReference>
<dbReference type="InterPro" id="IPR000523">
    <property type="entry name" value="Mg_chelatse_chII-like_cat_dom"/>
</dbReference>
<dbReference type="EMBL" id="JACHXO010000003">
    <property type="protein sequence ID" value="MBB3194738.1"/>
    <property type="molecule type" value="Genomic_DNA"/>
</dbReference>
<dbReference type="Gene3D" id="3.40.50.300">
    <property type="entry name" value="P-loop containing nucleotide triphosphate hydrolases"/>
    <property type="match status" value="1"/>
</dbReference>
<keyword evidence="2" id="KW-0547">Nucleotide-binding</keyword>
<dbReference type="PANTHER" id="PTHR32039:SF7">
    <property type="entry name" value="COMPETENCE PROTEIN COMM"/>
    <property type="match status" value="1"/>
</dbReference>
<name>A0ABR6GRJ9_9BURK</name>
<organism evidence="5 6">
    <name type="scientific">Roseateles terrae</name>
    <dbReference type="NCBI Taxonomy" id="431060"/>
    <lineage>
        <taxon>Bacteria</taxon>
        <taxon>Pseudomonadati</taxon>
        <taxon>Pseudomonadota</taxon>
        <taxon>Betaproteobacteria</taxon>
        <taxon>Burkholderiales</taxon>
        <taxon>Sphaerotilaceae</taxon>
        <taxon>Roseateles</taxon>
    </lineage>
</organism>
<accession>A0ABR6GRJ9</accession>
<dbReference type="InterPro" id="IPR020568">
    <property type="entry name" value="Ribosomal_Su5_D2-typ_SF"/>
</dbReference>